<dbReference type="EMBL" id="CAKOGL010000025">
    <property type="protein sequence ID" value="CAH2102353.1"/>
    <property type="molecule type" value="Genomic_DNA"/>
</dbReference>
<dbReference type="PANTHER" id="PTHR11505">
    <property type="entry name" value="L1 TRANSPOSABLE ELEMENT-RELATED"/>
    <property type="match status" value="1"/>
</dbReference>
<accession>A0AAU9UT55</accession>
<evidence type="ECO:0000313" key="2">
    <source>
        <dbReference type="EMBL" id="CAH2102353.1"/>
    </source>
</evidence>
<dbReference type="AlphaFoldDB" id="A0AAU9UT55"/>
<comment type="caution">
    <text evidence="2">The sequence shown here is derived from an EMBL/GenBank/DDBJ whole genome shotgun (WGS) entry which is preliminary data.</text>
</comment>
<evidence type="ECO:0000259" key="1">
    <source>
        <dbReference type="Pfam" id="PF25298"/>
    </source>
</evidence>
<dbReference type="Gene3D" id="1.20.5.110">
    <property type="match status" value="1"/>
</dbReference>
<dbReference type="InterPro" id="IPR004244">
    <property type="entry name" value="Transposase_22"/>
</dbReference>
<dbReference type="Gene3D" id="3.30.70.1820">
    <property type="entry name" value="L1 transposable element, RRM domain"/>
    <property type="match status" value="1"/>
</dbReference>
<dbReference type="InterPro" id="IPR057251">
    <property type="entry name" value="FP_C"/>
</dbReference>
<reference evidence="2" key="1">
    <citation type="submission" date="2022-03" db="EMBL/GenBank/DDBJ databases">
        <authorList>
            <person name="Tunstrom K."/>
        </authorList>
    </citation>
    <scope>NUCLEOTIDE SEQUENCE</scope>
</reference>
<evidence type="ECO:0000313" key="3">
    <source>
        <dbReference type="Proteomes" id="UP001153954"/>
    </source>
</evidence>
<gene>
    <name evidence="2" type="ORF">EEDITHA_LOCUS16997</name>
</gene>
<name>A0AAU9UT55_EUPED</name>
<dbReference type="InterPro" id="IPR011011">
    <property type="entry name" value="Znf_FYVE_PHD"/>
</dbReference>
<proteinExistence type="predicted"/>
<feature type="domain" description="FP protein C-terminal" evidence="1">
    <location>
        <begin position="302"/>
        <end position="353"/>
    </location>
</feature>
<dbReference type="SUPFAM" id="SSF57903">
    <property type="entry name" value="FYVE/PHD zinc finger"/>
    <property type="match status" value="1"/>
</dbReference>
<organism evidence="2 3">
    <name type="scientific">Euphydryas editha</name>
    <name type="common">Edith's checkerspot</name>
    <dbReference type="NCBI Taxonomy" id="104508"/>
    <lineage>
        <taxon>Eukaryota</taxon>
        <taxon>Metazoa</taxon>
        <taxon>Ecdysozoa</taxon>
        <taxon>Arthropoda</taxon>
        <taxon>Hexapoda</taxon>
        <taxon>Insecta</taxon>
        <taxon>Pterygota</taxon>
        <taxon>Neoptera</taxon>
        <taxon>Endopterygota</taxon>
        <taxon>Lepidoptera</taxon>
        <taxon>Glossata</taxon>
        <taxon>Ditrysia</taxon>
        <taxon>Papilionoidea</taxon>
        <taxon>Nymphalidae</taxon>
        <taxon>Nymphalinae</taxon>
        <taxon>Euphydryas</taxon>
    </lineage>
</organism>
<keyword evidence="3" id="KW-1185">Reference proteome</keyword>
<protein>
    <recommendedName>
        <fullName evidence="1">FP protein C-terminal domain-containing protein</fullName>
    </recommendedName>
</protein>
<dbReference type="Pfam" id="PF25298">
    <property type="entry name" value="Baculo_FP_2nd"/>
    <property type="match status" value="1"/>
</dbReference>
<sequence length="353" mass="40361">MFTTKCAMCKEVVGHGPECSACKLKYHFRCGGISERGFDRLGLARETWKCNPCREEDVKSHTVNDETLLTSDGTPGHSRFFSGFNLDHSSTPKQSGMNNEAQSDWSPREVLNDILSKMAVLQSQFSAIHLIQSDLKQVTKDIADLKLTVNSRLDDFSERVTAIENRVSVLETSKTDLDEIKNITNRIIEDSCKNEQWVRRSNIQINGIPHKVGENLLQIIKTLSDRCNFPINLNTDIDFVTRIAVKNNTEEKKPKPIIVKLQSRYKKDDFLSALRRLKDLKAHDLGFVGASNRIYINDHLSTRNKFLLQQARIMSKKKNYAYCWVRNCTVMVRRSDNSPVLHITSEDDLKKIV</sequence>
<dbReference type="Proteomes" id="UP001153954">
    <property type="component" value="Unassembled WGS sequence"/>
</dbReference>